<accession>A0A1W6JUY5</accession>
<gene>
    <name evidence="1" type="ORF">pVco5_082</name>
</gene>
<name>A0A1W6JUY5_9CAUD</name>
<dbReference type="Proteomes" id="UP000225564">
    <property type="component" value="Segment"/>
</dbReference>
<evidence type="ECO:0000313" key="1">
    <source>
        <dbReference type="EMBL" id="ARM71070.1"/>
    </source>
</evidence>
<keyword evidence="2" id="KW-1185">Reference proteome</keyword>
<evidence type="ECO:0000313" key="2">
    <source>
        <dbReference type="Proteomes" id="UP000225564"/>
    </source>
</evidence>
<organism evidence="1 2">
    <name type="scientific">Vibrio phage pVco-5</name>
    <dbReference type="NCBI Taxonomy" id="1965485"/>
    <lineage>
        <taxon>Viruses</taxon>
        <taxon>Duplodnaviria</taxon>
        <taxon>Heunggongvirae</taxon>
        <taxon>Uroviricota</taxon>
        <taxon>Caudoviricetes</taxon>
        <taxon>Schitoviridae</taxon>
        <taxon>Vicoquintavirus</taxon>
        <taxon>Vicoquintavirus Pvco5</taxon>
    </lineage>
</organism>
<reference evidence="1 2" key="1">
    <citation type="submission" date="2017-02" db="EMBL/GenBank/DDBJ databases">
        <title>Comeplete genome sequence of Bacteriophage pVco-5, that infects Vibrio corallilyticus.</title>
        <authorList>
            <person name="Kim H.J."/>
            <person name="Park S.C."/>
        </authorList>
    </citation>
    <scope>NUCLEOTIDE SEQUENCE [LARGE SCALE GENOMIC DNA]</scope>
</reference>
<proteinExistence type="predicted"/>
<sequence>MFDKLRKRMWKNISQHIIAITPRKCIVTVKDRVNDIHPPLHNHKCHQNTAWHLAHNPEVVAVGRGFIVEKDGYDSIVCHFICLDQWGNWFDPTLGVQIIKDGKFYLLETYTSVEQFNSNNCDKELMDTKRSIYNSLTGWRKFTMWLDKGIHSI</sequence>
<protein>
    <submittedName>
        <fullName evidence="1">Uncharacterized protein</fullName>
    </submittedName>
</protein>
<dbReference type="EMBL" id="KY612839">
    <property type="protein sequence ID" value="ARM71070.1"/>
    <property type="molecule type" value="Genomic_DNA"/>
</dbReference>